<keyword evidence="4" id="KW-1185">Reference proteome</keyword>
<sequence>MGSDRVTAAVAVIRAAVAELVTLDCDRFTHLELVELLGELETVTWQLPTVGHRVIARLHREASPMELGAKSLGSVLTQRLRISDREVRRRLCEAEDLGPRTTVTGQPLDPKLAPTAAAQARGVLGPEHVSVIRSFLDKLPTWVDPEIRELSEGTLATIGSTTGPEELRRTADRLATAIDQDGPKPDDVERARKRFFRLGKQQADGMTPFTGLLDPEARATIEPILSKFAAPGMCNPADHEPRTTGTPTQEQIDTDDRTATQRNHDALIAIGRSVLSSGELVQHNGLPVTVIVSTTLQDLESASGSGVTGGGSLLPMADLIRMASHAHHYLAVFDKHTNEALYLGRTKRLASAGQRIVLHARDRGCTKPGCTVPGYGTQVHHMTGWAKNGLTDVDDVTLACGGDNRLAENGWTVHLQDGVVQWIPPPELDVGQARVNYLHHPERLLVETDPAPDGEAAA</sequence>
<reference evidence="3" key="2">
    <citation type="journal article" date="2022" name="BMC Genomics">
        <title>Comparative genome analysis of mycobacteria focusing on tRNA and non-coding RNA.</title>
        <authorList>
            <person name="Behra P.R.K."/>
            <person name="Pettersson B.M.F."/>
            <person name="Ramesh M."/>
            <person name="Das S."/>
            <person name="Dasgupta S."/>
            <person name="Kirsebom L.A."/>
        </authorList>
    </citation>
    <scope>NUCLEOTIDE SEQUENCE</scope>
    <source>
        <strain evidence="3">DSM 44838</strain>
    </source>
</reference>
<feature type="region of interest" description="Disordered" evidence="1">
    <location>
        <begin position="235"/>
        <end position="256"/>
    </location>
</feature>
<protein>
    <submittedName>
        <fullName evidence="3">HNH endonuclease</fullName>
    </submittedName>
</protein>
<evidence type="ECO:0000256" key="1">
    <source>
        <dbReference type="SAM" id="MobiDB-lite"/>
    </source>
</evidence>
<proteinExistence type="predicted"/>
<dbReference type="EMBL" id="JACKVK010000002">
    <property type="protein sequence ID" value="MCV7419597.1"/>
    <property type="molecule type" value="Genomic_DNA"/>
</dbReference>
<dbReference type="GO" id="GO:0004519">
    <property type="term" value="F:endonuclease activity"/>
    <property type="evidence" value="ECO:0007669"/>
    <property type="project" value="UniProtKB-KW"/>
</dbReference>
<organism evidence="3 4">
    <name type="scientific">Mycobacterium yunnanensis</name>
    <dbReference type="NCBI Taxonomy" id="368477"/>
    <lineage>
        <taxon>Bacteria</taxon>
        <taxon>Bacillati</taxon>
        <taxon>Actinomycetota</taxon>
        <taxon>Actinomycetes</taxon>
        <taxon>Mycobacteriales</taxon>
        <taxon>Mycobacteriaceae</taxon>
        <taxon>Mycobacterium</taxon>
    </lineage>
</organism>
<comment type="caution">
    <text evidence="3">The sequence shown here is derived from an EMBL/GenBank/DDBJ whole genome shotgun (WGS) entry which is preliminary data.</text>
</comment>
<evidence type="ECO:0000313" key="3">
    <source>
        <dbReference type="EMBL" id="MCV7419597.1"/>
    </source>
</evidence>
<evidence type="ECO:0000313" key="4">
    <source>
        <dbReference type="Proteomes" id="UP001141629"/>
    </source>
</evidence>
<evidence type="ECO:0000259" key="2">
    <source>
        <dbReference type="SMART" id="SM00507"/>
    </source>
</evidence>
<keyword evidence="3" id="KW-0255">Endonuclease</keyword>
<accession>A0A9X2YZF2</accession>
<dbReference type="InterPro" id="IPR003615">
    <property type="entry name" value="HNH_nuc"/>
</dbReference>
<dbReference type="Pfam" id="PF02720">
    <property type="entry name" value="DUF222"/>
    <property type="match status" value="1"/>
</dbReference>
<keyword evidence="3" id="KW-0378">Hydrolase</keyword>
<reference evidence="3" key="1">
    <citation type="submission" date="2020-07" db="EMBL/GenBank/DDBJ databases">
        <authorList>
            <person name="Pettersson B.M.F."/>
            <person name="Behra P.R.K."/>
            <person name="Ramesh M."/>
            <person name="Das S."/>
            <person name="Dasgupta S."/>
            <person name="Kirsebom L.A."/>
        </authorList>
    </citation>
    <scope>NUCLEOTIDE SEQUENCE</scope>
    <source>
        <strain evidence="3">DSM 44838</strain>
    </source>
</reference>
<dbReference type="SMART" id="SM00507">
    <property type="entry name" value="HNHc"/>
    <property type="match status" value="1"/>
</dbReference>
<name>A0A9X2YZF2_9MYCO</name>
<keyword evidence="3" id="KW-0540">Nuclease</keyword>
<dbReference type="RefSeq" id="WP_263994384.1">
    <property type="nucleotide sequence ID" value="NZ_JACKVK010000002.1"/>
</dbReference>
<dbReference type="CDD" id="cd00085">
    <property type="entry name" value="HNHc"/>
    <property type="match status" value="1"/>
</dbReference>
<dbReference type="Proteomes" id="UP001141629">
    <property type="component" value="Unassembled WGS sequence"/>
</dbReference>
<dbReference type="AlphaFoldDB" id="A0A9X2YZF2"/>
<feature type="domain" description="HNH nuclease" evidence="2">
    <location>
        <begin position="353"/>
        <end position="405"/>
    </location>
</feature>
<dbReference type="InterPro" id="IPR003870">
    <property type="entry name" value="DUF222"/>
</dbReference>
<gene>
    <name evidence="3" type="ORF">H7K45_03505</name>
</gene>